<protein>
    <submittedName>
        <fullName evidence="1">Uncharacterized protein</fullName>
    </submittedName>
</protein>
<accession>A0A6J5NB22</accession>
<gene>
    <name evidence="1" type="ORF">UFOVP660_26</name>
</gene>
<organism evidence="1">
    <name type="scientific">uncultured Caudovirales phage</name>
    <dbReference type="NCBI Taxonomy" id="2100421"/>
    <lineage>
        <taxon>Viruses</taxon>
        <taxon>Duplodnaviria</taxon>
        <taxon>Heunggongvirae</taxon>
        <taxon>Uroviricota</taxon>
        <taxon>Caudoviricetes</taxon>
        <taxon>Peduoviridae</taxon>
        <taxon>Maltschvirus</taxon>
        <taxon>Maltschvirus maltsch</taxon>
    </lineage>
</organism>
<proteinExistence type="predicted"/>
<name>A0A6J5NB22_9CAUD</name>
<dbReference type="EMBL" id="LR796627">
    <property type="protein sequence ID" value="CAB4155812.1"/>
    <property type="molecule type" value="Genomic_DNA"/>
</dbReference>
<sequence length="129" mass="14753">MYQLSDFDKDLRTGQLAEDELESLFREKGRIEVKTDFQWQRTGNVYIEHTQWTRSGGWKPSGISITKADYWAFVLPKGQNTPIIKLYPLKLLKAICPSLKDIEMNIQPNPTKGYLLPLPDSAIEIALGL</sequence>
<evidence type="ECO:0000313" key="1">
    <source>
        <dbReference type="EMBL" id="CAB4155812.1"/>
    </source>
</evidence>
<reference evidence="1" key="1">
    <citation type="submission" date="2020-04" db="EMBL/GenBank/DDBJ databases">
        <authorList>
            <person name="Chiriac C."/>
            <person name="Salcher M."/>
            <person name="Ghai R."/>
            <person name="Kavagutti S V."/>
        </authorList>
    </citation>
    <scope>NUCLEOTIDE SEQUENCE</scope>
</reference>